<evidence type="ECO:0000313" key="7">
    <source>
        <dbReference type="Proteomes" id="UP000651977"/>
    </source>
</evidence>
<evidence type="ECO:0000256" key="1">
    <source>
        <dbReference type="ARBA" id="ARBA00009437"/>
    </source>
</evidence>
<accession>A0ABQ1I076</accession>
<comment type="caution">
    <text evidence="6">The sequence shown here is derived from an EMBL/GenBank/DDBJ whole genome shotgun (WGS) entry which is preliminary data.</text>
</comment>
<dbReference type="Pfam" id="PF00126">
    <property type="entry name" value="HTH_1"/>
    <property type="match status" value="1"/>
</dbReference>
<organism evidence="6 7">
    <name type="scientific">Agarivorans gilvus</name>
    <dbReference type="NCBI Taxonomy" id="680279"/>
    <lineage>
        <taxon>Bacteria</taxon>
        <taxon>Pseudomonadati</taxon>
        <taxon>Pseudomonadota</taxon>
        <taxon>Gammaproteobacteria</taxon>
        <taxon>Alteromonadales</taxon>
        <taxon>Alteromonadaceae</taxon>
        <taxon>Agarivorans</taxon>
    </lineage>
</organism>
<dbReference type="PANTHER" id="PTHR30126">
    <property type="entry name" value="HTH-TYPE TRANSCRIPTIONAL REGULATOR"/>
    <property type="match status" value="1"/>
</dbReference>
<evidence type="ECO:0000256" key="4">
    <source>
        <dbReference type="ARBA" id="ARBA00023163"/>
    </source>
</evidence>
<dbReference type="EMBL" id="BMDY01000006">
    <property type="protein sequence ID" value="GGB00950.1"/>
    <property type="molecule type" value="Genomic_DNA"/>
</dbReference>
<keyword evidence="2" id="KW-0805">Transcription regulation</keyword>
<name>A0ABQ1I076_9ALTE</name>
<proteinExistence type="inferred from homology"/>
<dbReference type="InterPro" id="IPR005119">
    <property type="entry name" value="LysR_subst-bd"/>
</dbReference>
<dbReference type="SUPFAM" id="SSF53850">
    <property type="entry name" value="Periplasmic binding protein-like II"/>
    <property type="match status" value="1"/>
</dbReference>
<protein>
    <submittedName>
        <fullName evidence="6">Transcriptional regulator</fullName>
    </submittedName>
</protein>
<dbReference type="Pfam" id="PF03466">
    <property type="entry name" value="LysR_substrate"/>
    <property type="match status" value="1"/>
</dbReference>
<dbReference type="PROSITE" id="PS50931">
    <property type="entry name" value="HTH_LYSR"/>
    <property type="match status" value="1"/>
</dbReference>
<keyword evidence="7" id="KW-1185">Reference proteome</keyword>
<sequence length="293" mass="33176">MNYSLSQLQAFVATMDEGSFKMAALSLNKRPQVVAKLVATLEDVTNIQLFEREVRQLIPTQHGKMLYRYAKRLVQDSEIFEGQLKSLDQTTPSEFKVAIDSSIANPALTACYLEVLKQFPTIELEVMTGGTSQVLEWLRTGQAELAVVFSPMLELKGFNQVDVFNFAVAEVAAPNLVRHGSIMDKSELADLSQIVPRFIYEFGHQDLYVASPRQIICNNMIESIQMMRAGVGWCRIPRYLAEPLIKRGELHEFSMSGTTQILWYACAVYPENKELTWAGDVFLEQAMKLEDYL</sequence>
<dbReference type="SUPFAM" id="SSF46785">
    <property type="entry name" value="Winged helix' DNA-binding domain"/>
    <property type="match status" value="1"/>
</dbReference>
<comment type="similarity">
    <text evidence="1">Belongs to the LysR transcriptional regulatory family.</text>
</comment>
<dbReference type="InterPro" id="IPR000847">
    <property type="entry name" value="LysR_HTH_N"/>
</dbReference>
<evidence type="ECO:0000256" key="2">
    <source>
        <dbReference type="ARBA" id="ARBA00023015"/>
    </source>
</evidence>
<dbReference type="RefSeq" id="WP_055734819.1">
    <property type="nucleotide sequence ID" value="NZ_BMDY01000006.1"/>
</dbReference>
<keyword evidence="3" id="KW-0238">DNA-binding</keyword>
<evidence type="ECO:0000259" key="5">
    <source>
        <dbReference type="PROSITE" id="PS50931"/>
    </source>
</evidence>
<evidence type="ECO:0000256" key="3">
    <source>
        <dbReference type="ARBA" id="ARBA00023125"/>
    </source>
</evidence>
<keyword evidence="4" id="KW-0804">Transcription</keyword>
<dbReference type="Proteomes" id="UP000651977">
    <property type="component" value="Unassembled WGS sequence"/>
</dbReference>
<evidence type="ECO:0000313" key="6">
    <source>
        <dbReference type="EMBL" id="GGB00950.1"/>
    </source>
</evidence>
<feature type="domain" description="HTH lysR-type" evidence="5">
    <location>
        <begin position="1"/>
        <end position="60"/>
    </location>
</feature>
<reference evidence="7" key="1">
    <citation type="journal article" date="2019" name="Int. J. Syst. Evol. Microbiol.">
        <title>The Global Catalogue of Microorganisms (GCM) 10K type strain sequencing project: providing services to taxonomists for standard genome sequencing and annotation.</title>
        <authorList>
            <consortium name="The Broad Institute Genomics Platform"/>
            <consortium name="The Broad Institute Genome Sequencing Center for Infectious Disease"/>
            <person name="Wu L."/>
            <person name="Ma J."/>
        </authorList>
    </citation>
    <scope>NUCLEOTIDE SEQUENCE [LARGE SCALE GENOMIC DNA]</scope>
    <source>
        <strain evidence="7">CGMCC 1.10131</strain>
    </source>
</reference>
<dbReference type="PANTHER" id="PTHR30126:SF40">
    <property type="entry name" value="HTH-TYPE TRANSCRIPTIONAL REGULATOR GLTR"/>
    <property type="match status" value="1"/>
</dbReference>
<gene>
    <name evidence="6" type="ORF">GCM10007414_12620</name>
</gene>
<dbReference type="Gene3D" id="3.40.190.290">
    <property type="match status" value="1"/>
</dbReference>
<dbReference type="Gene3D" id="1.10.10.10">
    <property type="entry name" value="Winged helix-like DNA-binding domain superfamily/Winged helix DNA-binding domain"/>
    <property type="match status" value="1"/>
</dbReference>
<dbReference type="CDD" id="cd05466">
    <property type="entry name" value="PBP2_LTTR_substrate"/>
    <property type="match status" value="1"/>
</dbReference>
<dbReference type="InterPro" id="IPR036390">
    <property type="entry name" value="WH_DNA-bd_sf"/>
</dbReference>
<dbReference type="InterPro" id="IPR036388">
    <property type="entry name" value="WH-like_DNA-bd_sf"/>
</dbReference>